<keyword evidence="6" id="KW-1185">Reference proteome</keyword>
<feature type="domain" description="Reverse transcriptase" evidence="4">
    <location>
        <begin position="328"/>
        <end position="507"/>
    </location>
</feature>
<feature type="region of interest" description="Disordered" evidence="2">
    <location>
        <begin position="1063"/>
        <end position="1097"/>
    </location>
</feature>
<dbReference type="GO" id="GO:0003964">
    <property type="term" value="F:RNA-directed DNA polymerase activity"/>
    <property type="evidence" value="ECO:0007669"/>
    <property type="project" value="UniProtKB-KW"/>
</dbReference>
<feature type="compositionally biased region" description="Gly residues" evidence="2">
    <location>
        <begin position="832"/>
        <end position="866"/>
    </location>
</feature>
<keyword evidence="1" id="KW-0862">Zinc</keyword>
<keyword evidence="5" id="KW-0808">Transferase</keyword>
<evidence type="ECO:0000256" key="1">
    <source>
        <dbReference type="PROSITE-ProRule" id="PRU00047"/>
    </source>
</evidence>
<dbReference type="PANTHER" id="PTHR24559:SF427">
    <property type="entry name" value="RNA-DIRECTED DNA POLYMERASE"/>
    <property type="match status" value="1"/>
</dbReference>
<feature type="region of interest" description="Disordered" evidence="2">
    <location>
        <begin position="818"/>
        <end position="870"/>
    </location>
</feature>
<dbReference type="InterPro" id="IPR005162">
    <property type="entry name" value="Retrotrans_gag_dom"/>
</dbReference>
<evidence type="ECO:0000259" key="3">
    <source>
        <dbReference type="PROSITE" id="PS50158"/>
    </source>
</evidence>
<dbReference type="SUPFAM" id="SSF56672">
    <property type="entry name" value="DNA/RNA polymerases"/>
    <property type="match status" value="1"/>
</dbReference>
<reference evidence="5" key="2">
    <citation type="submission" date="2022-01" db="EMBL/GenBank/DDBJ databases">
        <authorList>
            <person name="Yamashiro T."/>
            <person name="Shiraishi A."/>
            <person name="Satake H."/>
            <person name="Nakayama K."/>
        </authorList>
    </citation>
    <scope>NUCLEOTIDE SEQUENCE</scope>
</reference>
<keyword evidence="5" id="KW-0695">RNA-directed DNA polymerase</keyword>
<dbReference type="CDD" id="cd01647">
    <property type="entry name" value="RT_LTR"/>
    <property type="match status" value="1"/>
</dbReference>
<dbReference type="InterPro" id="IPR041577">
    <property type="entry name" value="RT_RNaseH_2"/>
</dbReference>
<evidence type="ECO:0000256" key="2">
    <source>
        <dbReference type="SAM" id="MobiDB-lite"/>
    </source>
</evidence>
<dbReference type="PROSITE" id="PS50878">
    <property type="entry name" value="RT_POL"/>
    <property type="match status" value="1"/>
</dbReference>
<dbReference type="Gene3D" id="2.40.70.10">
    <property type="entry name" value="Acid Proteases"/>
    <property type="match status" value="2"/>
</dbReference>
<accession>A0ABQ5GDF7</accession>
<keyword evidence="5" id="KW-0548">Nucleotidyltransferase</keyword>
<dbReference type="InterPro" id="IPR000477">
    <property type="entry name" value="RT_dom"/>
</dbReference>
<dbReference type="CDD" id="cd09274">
    <property type="entry name" value="RNase_HI_RT_Ty3"/>
    <property type="match status" value="1"/>
</dbReference>
<dbReference type="PANTHER" id="PTHR24559">
    <property type="entry name" value="TRANSPOSON TY3-I GAG-POL POLYPROTEIN"/>
    <property type="match status" value="1"/>
</dbReference>
<proteinExistence type="predicted"/>
<protein>
    <submittedName>
        <fullName evidence="5">Reverse transcriptase domain-containing protein</fullName>
    </submittedName>
</protein>
<dbReference type="SUPFAM" id="SSF50630">
    <property type="entry name" value="Acid proteases"/>
    <property type="match status" value="1"/>
</dbReference>
<evidence type="ECO:0000259" key="4">
    <source>
        <dbReference type="PROSITE" id="PS50878"/>
    </source>
</evidence>
<dbReference type="InterPro" id="IPR043128">
    <property type="entry name" value="Rev_trsase/Diguanyl_cyclase"/>
</dbReference>
<name>A0ABQ5GDF7_9ASTR</name>
<evidence type="ECO:0000313" key="6">
    <source>
        <dbReference type="Proteomes" id="UP001151760"/>
    </source>
</evidence>
<dbReference type="SMART" id="SM00343">
    <property type="entry name" value="ZnF_C2HC"/>
    <property type="match status" value="2"/>
</dbReference>
<dbReference type="Gene3D" id="3.30.70.270">
    <property type="match status" value="1"/>
</dbReference>
<gene>
    <name evidence="5" type="ORF">Tco_1032178</name>
</gene>
<feature type="compositionally biased region" description="Basic and acidic residues" evidence="2">
    <location>
        <begin position="1072"/>
        <end position="1094"/>
    </location>
</feature>
<dbReference type="InterPro" id="IPR001878">
    <property type="entry name" value="Znf_CCHC"/>
</dbReference>
<dbReference type="Proteomes" id="UP001151760">
    <property type="component" value="Unassembled WGS sequence"/>
</dbReference>
<dbReference type="Pfam" id="PF17919">
    <property type="entry name" value="RT_RNaseH_2"/>
    <property type="match status" value="1"/>
</dbReference>
<dbReference type="InterPro" id="IPR053134">
    <property type="entry name" value="RNA-dir_DNA_polymerase"/>
</dbReference>
<dbReference type="CDD" id="cd00303">
    <property type="entry name" value="retropepsin_like"/>
    <property type="match status" value="2"/>
</dbReference>
<feature type="compositionally biased region" description="Low complexity" evidence="2">
    <location>
        <begin position="818"/>
        <end position="827"/>
    </location>
</feature>
<sequence>MKCNPTDFHGTEGAVELQRWFEKTKSVFGISECAEGKKVRFAAVTLQGLALTWWNTKVATMGLETVNRMPWTEMKQLMIAEFNELALMCQRMVEPKRVKVDAYIRGLTDNIKAMVIAPTYGKLPLYERCFTRHVGQCTIKCNKCGKVGHKLRKVKQEEAREVRGRAYAIKDAEPKGLNVVTDTRFSSMLDIDPVKIGSSYEVELADGRVVSKNTILKGCTFNLVNHIFEIDLMSIELGTFDVIIGMDWLVKHDAVIVCGEKVVRIPYGKKMLIVESDKENKSKEKRMEDAPIIRDLTEVFPEELPGLPPPRQEPSKMKELSVQLQELLEKAFIHPSSSPWGAPVLFVKKKYGSFRMCIDYRELNKLTVKNCYPLSRIDDLFDQLQGSSVYSTIDLRSGYHQLRIKEEDIPITAFKTRYGHFEFQVLPFGLTNAPAMFMDLMNRVCKPYLDKFVKVFIDDILVYSKDEEEHEKHLKIILELLKKKRLYAKFSKCDFWPDLVQFLGHVIDRSGVYVDPGKIESIKSWDAPTTPTEVSAPILALPEGTGDFVVYCDALLKGYGTMLMQREKVIAYASRQLKVHEKNYTTHDLELGAIVFALRLWRHYLYGTKCVYHPGKENVVADALSQKERDKPLRVRALMMTVHNDLPNRQKSYVDKRAKPLEFEVGDMVLLKVSPWKGAMYFGKRRKLSPRYIGPFKILARVVLVAYTLEFPEELKGIHSTFHVSNLKKCLAEGDIVVPMEEIQLDDKLHMIKEPVEVVDREVLRIISEAELQALVETLRASCMDCILRDLALSFVLNLSNLKIVVLRLIMPPRMMTRSAGRATAAPRRGRTGGQTGRGGGRTRGRSGDQGNGRIDGQGGQVGGQGNEVNDGVDGVPDFSTIIAQQLQNLLPTILAQVGNQGDVRNVIVNNNQRGCTYKEFLACNLKEYDGKGGAIVYTRWIEKMEPVQDMSRCEENQKVKYIVGSFVDKSLTWWNSLIRTRSREAAIGMSWEDFKTLTEEFCPVNEMKKLETEFWNHAIVGAGHVTYTDRFHELARLVPNLVTPENKRIKRAVQKAGTLTYEAVRNGSLKNPEKRGNGGEPNRDRNARDENKRTRTGNAFATTTNPVRREYNGIIPKCVSYNLHHPPEMPCQACFNCDRPRHMAKDCRVAPRMVNPVEPSTKARGNRLNQVVANDGGHSRGNNDNQAHGREFLLGAEEARQDPNIMTGTFTLNDQYAITLFDSGADYSFVSTNFIPLLGIEPCKLGFIYENEIASGQLVEIDKVIRGRKLEIKGHMFNINLIPFGSGSFDVIIGWIGCPTIRLK</sequence>
<reference evidence="5" key="1">
    <citation type="journal article" date="2022" name="Int. J. Mol. Sci.">
        <title>Draft Genome of Tanacetum Coccineum: Genomic Comparison of Closely Related Tanacetum-Family Plants.</title>
        <authorList>
            <person name="Yamashiro T."/>
            <person name="Shiraishi A."/>
            <person name="Nakayama K."/>
            <person name="Satake H."/>
        </authorList>
    </citation>
    <scope>NUCLEOTIDE SEQUENCE</scope>
</reference>
<dbReference type="InterPro" id="IPR056924">
    <property type="entry name" value="SH3_Tf2-1"/>
</dbReference>
<keyword evidence="1" id="KW-0479">Metal-binding</keyword>
<dbReference type="EMBL" id="BQNB010018301">
    <property type="protein sequence ID" value="GJT72892.1"/>
    <property type="molecule type" value="Genomic_DNA"/>
</dbReference>
<dbReference type="InterPro" id="IPR043502">
    <property type="entry name" value="DNA/RNA_pol_sf"/>
</dbReference>
<keyword evidence="1" id="KW-0863">Zinc-finger</keyword>
<organism evidence="5 6">
    <name type="scientific">Tanacetum coccineum</name>
    <dbReference type="NCBI Taxonomy" id="301880"/>
    <lineage>
        <taxon>Eukaryota</taxon>
        <taxon>Viridiplantae</taxon>
        <taxon>Streptophyta</taxon>
        <taxon>Embryophyta</taxon>
        <taxon>Tracheophyta</taxon>
        <taxon>Spermatophyta</taxon>
        <taxon>Magnoliopsida</taxon>
        <taxon>eudicotyledons</taxon>
        <taxon>Gunneridae</taxon>
        <taxon>Pentapetalae</taxon>
        <taxon>asterids</taxon>
        <taxon>campanulids</taxon>
        <taxon>Asterales</taxon>
        <taxon>Asteraceae</taxon>
        <taxon>Asteroideae</taxon>
        <taxon>Anthemideae</taxon>
        <taxon>Anthemidinae</taxon>
        <taxon>Tanacetum</taxon>
    </lineage>
</organism>
<dbReference type="Pfam" id="PF24626">
    <property type="entry name" value="SH3_Tf2-1"/>
    <property type="match status" value="1"/>
</dbReference>
<dbReference type="InterPro" id="IPR021109">
    <property type="entry name" value="Peptidase_aspartic_dom_sf"/>
</dbReference>
<feature type="domain" description="CCHC-type" evidence="3">
    <location>
        <begin position="1135"/>
        <end position="1149"/>
    </location>
</feature>
<comment type="caution">
    <text evidence="5">The sequence shown here is derived from an EMBL/GenBank/DDBJ whole genome shotgun (WGS) entry which is preliminary data.</text>
</comment>
<dbReference type="PROSITE" id="PS50158">
    <property type="entry name" value="ZF_CCHC"/>
    <property type="match status" value="1"/>
</dbReference>
<dbReference type="Pfam" id="PF03732">
    <property type="entry name" value="Retrotrans_gag"/>
    <property type="match status" value="1"/>
</dbReference>
<dbReference type="Pfam" id="PF08284">
    <property type="entry name" value="RVP_2"/>
    <property type="match status" value="2"/>
</dbReference>
<dbReference type="Pfam" id="PF00078">
    <property type="entry name" value="RVT_1"/>
    <property type="match status" value="1"/>
</dbReference>
<evidence type="ECO:0000313" key="5">
    <source>
        <dbReference type="EMBL" id="GJT72892.1"/>
    </source>
</evidence>
<dbReference type="Gene3D" id="3.10.10.10">
    <property type="entry name" value="HIV Type 1 Reverse Transcriptase, subunit A, domain 1"/>
    <property type="match status" value="1"/>
</dbReference>